<sequence>MKYREKCVLGRPNDNKYVALTSETLQMPEIRDYIQEEKDRIVVYITTCGILRRIWERCRDTVELLKALRIKAEFRDLNIDPSFADELADRMRLDPCDRELVYDSLPTVYVNGKYFGSHIQIPAIASSSTTSFTFTYTILQVVSN</sequence>
<accession>W2SHS0</accession>
<dbReference type="EMBL" id="KI669164">
    <property type="protein sequence ID" value="ETN69118.1"/>
    <property type="molecule type" value="Genomic_DNA"/>
</dbReference>
<keyword evidence="3" id="KW-1185">Reference proteome</keyword>
<dbReference type="SUPFAM" id="SSF52833">
    <property type="entry name" value="Thioredoxin-like"/>
    <property type="match status" value="1"/>
</dbReference>
<protein>
    <recommendedName>
        <fullName evidence="1">Glutaredoxin domain-containing protein</fullName>
    </recommendedName>
</protein>
<dbReference type="STRING" id="51031.W2SHS0"/>
<dbReference type="PANTHER" id="PTHR45669:SF22">
    <property type="entry name" value="GLUTAREDOXIN DOMAIN-CONTAINING CYSTEINE-RICH PROTEIN CG12206-RELATED"/>
    <property type="match status" value="1"/>
</dbReference>
<dbReference type="InterPro" id="IPR002109">
    <property type="entry name" value="Glutaredoxin"/>
</dbReference>
<evidence type="ECO:0000313" key="3">
    <source>
        <dbReference type="Proteomes" id="UP000053676"/>
    </source>
</evidence>
<dbReference type="Pfam" id="PF00462">
    <property type="entry name" value="Glutaredoxin"/>
    <property type="match status" value="1"/>
</dbReference>
<dbReference type="OrthoDB" id="423313at2759"/>
<dbReference type="Gene3D" id="3.40.30.10">
    <property type="entry name" value="Glutaredoxin"/>
    <property type="match status" value="1"/>
</dbReference>
<dbReference type="Proteomes" id="UP000053676">
    <property type="component" value="Unassembled WGS sequence"/>
</dbReference>
<dbReference type="PROSITE" id="PS51354">
    <property type="entry name" value="GLUTAREDOXIN_2"/>
    <property type="match status" value="1"/>
</dbReference>
<proteinExistence type="predicted"/>
<evidence type="ECO:0000313" key="2">
    <source>
        <dbReference type="EMBL" id="ETN69118.1"/>
    </source>
</evidence>
<reference evidence="3" key="1">
    <citation type="journal article" date="2014" name="Nat. Genet.">
        <title>Genome of the human hookworm Necator americanus.</title>
        <authorList>
            <person name="Tang Y.T."/>
            <person name="Gao X."/>
            <person name="Rosa B.A."/>
            <person name="Abubucker S."/>
            <person name="Hallsworth-Pepin K."/>
            <person name="Martin J."/>
            <person name="Tyagi R."/>
            <person name="Heizer E."/>
            <person name="Zhang X."/>
            <person name="Bhonagiri-Palsikar V."/>
            <person name="Minx P."/>
            <person name="Warren W.C."/>
            <person name="Wang Q."/>
            <person name="Zhan B."/>
            <person name="Hotez P.J."/>
            <person name="Sternberg P.W."/>
            <person name="Dougall A."/>
            <person name="Gaze S.T."/>
            <person name="Mulvenna J."/>
            <person name="Sotillo J."/>
            <person name="Ranganathan S."/>
            <person name="Rabelo E.M."/>
            <person name="Wilson R.K."/>
            <person name="Felgner P.L."/>
            <person name="Bethony J."/>
            <person name="Hawdon J.M."/>
            <person name="Gasser R.B."/>
            <person name="Loukas A."/>
            <person name="Mitreva M."/>
        </authorList>
    </citation>
    <scope>NUCLEOTIDE SEQUENCE [LARGE SCALE GENOMIC DNA]</scope>
</reference>
<organism evidence="2 3">
    <name type="scientific">Necator americanus</name>
    <name type="common">Human hookworm</name>
    <dbReference type="NCBI Taxonomy" id="51031"/>
    <lineage>
        <taxon>Eukaryota</taxon>
        <taxon>Metazoa</taxon>
        <taxon>Ecdysozoa</taxon>
        <taxon>Nematoda</taxon>
        <taxon>Chromadorea</taxon>
        <taxon>Rhabditida</taxon>
        <taxon>Rhabditina</taxon>
        <taxon>Rhabditomorpha</taxon>
        <taxon>Strongyloidea</taxon>
        <taxon>Ancylostomatidae</taxon>
        <taxon>Bunostominae</taxon>
        <taxon>Necator</taxon>
    </lineage>
</organism>
<name>W2SHS0_NECAM</name>
<gene>
    <name evidence="2" type="ORF">NECAME_15504</name>
</gene>
<dbReference type="AlphaFoldDB" id="W2SHS0"/>
<feature type="domain" description="Glutaredoxin" evidence="1">
    <location>
        <begin position="56"/>
        <end position="114"/>
    </location>
</feature>
<dbReference type="KEGG" id="nai:NECAME_15504"/>
<dbReference type="InterPro" id="IPR036249">
    <property type="entry name" value="Thioredoxin-like_sf"/>
</dbReference>
<evidence type="ECO:0000259" key="1">
    <source>
        <dbReference type="Pfam" id="PF00462"/>
    </source>
</evidence>
<dbReference type="PANTHER" id="PTHR45669">
    <property type="entry name" value="GLUTAREDOXIN DOMAIN-CONTAINING CYSTEINE-RICH PROTEIN CG12206-RELATED"/>
    <property type="match status" value="1"/>
</dbReference>